<proteinExistence type="predicted"/>
<protein>
    <submittedName>
        <fullName evidence="1">Uncharacterized protein</fullName>
    </submittedName>
</protein>
<dbReference type="EMBL" id="CP154834">
    <property type="protein sequence ID" value="XAO76149.1"/>
    <property type="molecule type" value="Genomic_DNA"/>
</dbReference>
<dbReference type="Proteomes" id="UP001463665">
    <property type="component" value="Chromosome"/>
</dbReference>
<evidence type="ECO:0000313" key="2">
    <source>
        <dbReference type="Proteomes" id="UP001463665"/>
    </source>
</evidence>
<keyword evidence="2" id="KW-1185">Reference proteome</keyword>
<gene>
    <name evidence="1" type="ORF">AAFP95_10295</name>
</gene>
<accession>A0AAU6WUL7</accession>
<dbReference type="RefSeq" id="WP_294199804.1">
    <property type="nucleotide sequence ID" value="NZ_CP154834.1"/>
</dbReference>
<sequence>MKRKPIDEAELLQNTLDEYLEAFNAHQRCTPENVINAFYYFYRDINIANLFFENNPENDYLLNNDRLYISLTRDFCNYYFLEINRVFHFSDAVETIWFGYQLYFEEDKITENIFEEAVFDKMRNPNYGNELEKFLESPHYLKLKDKIPTKVELYINYDV</sequence>
<evidence type="ECO:0000313" key="1">
    <source>
        <dbReference type="EMBL" id="XAO76149.1"/>
    </source>
</evidence>
<dbReference type="AlphaFoldDB" id="A0AAU6WUL7"/>
<reference evidence="1 2" key="1">
    <citation type="submission" date="2024-04" db="EMBL/GenBank/DDBJ databases">
        <title>Genome sequencing and assembly of rice foliar adapted Chryseobacterium endophyticum OsEnb-ALM-A6.</title>
        <authorList>
            <person name="Kumar S."/>
            <person name="Javed M."/>
            <person name="Chouhan V."/>
            <person name="Charishma K."/>
            <person name="Patel A."/>
            <person name="Kumar M."/>
            <person name="Sahu K.P."/>
            <person name="Kumar A."/>
        </authorList>
    </citation>
    <scope>NUCLEOTIDE SEQUENCE [LARGE SCALE GENOMIC DNA]</scope>
    <source>
        <strain evidence="1 2">OsEnb-ALM-A6</strain>
    </source>
</reference>
<name>A0AAU6WUL7_9FLAO</name>
<organism evidence="1 2">
    <name type="scientific">Chryseobacterium endophyticum</name>
    <dbReference type="NCBI Taxonomy" id="1854762"/>
    <lineage>
        <taxon>Bacteria</taxon>
        <taxon>Pseudomonadati</taxon>
        <taxon>Bacteroidota</taxon>
        <taxon>Flavobacteriia</taxon>
        <taxon>Flavobacteriales</taxon>
        <taxon>Weeksellaceae</taxon>
        <taxon>Chryseobacterium group</taxon>
        <taxon>Chryseobacterium</taxon>
    </lineage>
</organism>